<evidence type="ECO:0000313" key="2">
    <source>
        <dbReference type="Proteomes" id="UP000591542"/>
    </source>
</evidence>
<feature type="non-terminal residue" evidence="1">
    <location>
        <position position="1"/>
    </location>
</feature>
<proteinExistence type="predicted"/>
<evidence type="ECO:0000313" key="1">
    <source>
        <dbReference type="EMBL" id="MBA4463598.1"/>
    </source>
</evidence>
<name>A0AC60W8G1_9ARCH</name>
<protein>
    <submittedName>
        <fullName evidence="1">Polysaccharide deacetylase family protein</fullName>
    </submittedName>
</protein>
<sequence>DDIQDYWLTDVQVELLDLFSEKEIPLTVGIIANDFGNDAKIVDAVKNQLADNRISIANHGLVHNPFTNYDKQEQNEMIVEANKKIHELLNVNPKIFIPPENKFNKDTKEVLIENGFTHLSAALFSDSPPFLLEQKSFYRFPQMAETGGYVPSQNRIVGVSADETFSDTMTGLNEHGLAVITLHPQEFAVFEGGQYVNEVNQEQIDELSSLIEKIQSQNISIIFLEDIQYNMFKVTSENQVISSESYTIPKWIKNNAGWWRDGFLDDESFVQGIQFLITEGIMEIPPTTQGVGGTEIPQWVKTNAGWWAENRISDDDFVNGITYLVNQGIMVV</sequence>
<reference evidence="1 2" key="1">
    <citation type="journal article" date="2020" name="Appl. Environ. Microbiol.">
        <title>Genomic Characteristics of a Novel Species of Ammonia-Oxidizing Archaea from the Jiulong River Estuary.</title>
        <authorList>
            <person name="Zou D."/>
            <person name="Wan R."/>
            <person name="Han L."/>
            <person name="Xu M.N."/>
            <person name="Liu Y."/>
            <person name="Liu H."/>
            <person name="Kao S.J."/>
            <person name="Li M."/>
        </authorList>
    </citation>
    <scope>NUCLEOTIDE SEQUENCE [LARGE SCALE GENOMIC DNA]</scope>
    <source>
        <strain evidence="1">S2bin1</strain>
    </source>
</reference>
<dbReference type="EMBL" id="JACEMX010000106">
    <property type="protein sequence ID" value="MBA4463598.1"/>
    <property type="molecule type" value="Genomic_DNA"/>
</dbReference>
<gene>
    <name evidence="1" type="ORF">H2B01_05370</name>
</gene>
<dbReference type="Proteomes" id="UP000591542">
    <property type="component" value="Unassembled WGS sequence"/>
</dbReference>
<comment type="caution">
    <text evidence="1">The sequence shown here is derived from an EMBL/GenBank/DDBJ whole genome shotgun (WGS) entry which is preliminary data.</text>
</comment>
<organism evidence="1 2">
    <name type="scientific">Candidatus Nitrosomaritimum aestuariumsis</name>
    <dbReference type="NCBI Taxonomy" id="3342354"/>
    <lineage>
        <taxon>Archaea</taxon>
        <taxon>Nitrososphaerota</taxon>
        <taxon>Nitrososphaeria</taxon>
        <taxon>Nitrosopumilales</taxon>
        <taxon>Nitrosopumilaceae</taxon>
        <taxon>Candidatus Nitrosomaritimum</taxon>
    </lineage>
</organism>
<accession>A0AC60W8G1</accession>